<keyword evidence="5" id="KW-0238">DNA-binding</keyword>
<evidence type="ECO:0000256" key="2">
    <source>
        <dbReference type="ARBA" id="ARBA00022491"/>
    </source>
</evidence>
<organism evidence="10 11">
    <name type="scientific">Klebsiella pneumoniae</name>
    <dbReference type="NCBI Taxonomy" id="573"/>
    <lineage>
        <taxon>Bacteria</taxon>
        <taxon>Pseudomonadati</taxon>
        <taxon>Pseudomonadota</taxon>
        <taxon>Gammaproteobacteria</taxon>
        <taxon>Enterobacterales</taxon>
        <taxon>Enterobacteriaceae</taxon>
        <taxon>Klebsiella/Raoultella group</taxon>
        <taxon>Klebsiella</taxon>
        <taxon>Klebsiella pneumoniae complex</taxon>
    </lineage>
</organism>
<evidence type="ECO:0000256" key="7">
    <source>
        <dbReference type="PIRSR" id="PIRSR602481-1"/>
    </source>
</evidence>
<dbReference type="SUPFAM" id="SSF46785">
    <property type="entry name" value="Winged helix' DNA-binding domain"/>
    <property type="match status" value="1"/>
</dbReference>
<keyword evidence="4" id="KW-0805">Transcription regulation</keyword>
<evidence type="ECO:0000256" key="3">
    <source>
        <dbReference type="ARBA" id="ARBA00022833"/>
    </source>
</evidence>
<feature type="region of interest" description="Disordered" evidence="9">
    <location>
        <begin position="145"/>
        <end position="181"/>
    </location>
</feature>
<feature type="binding site" evidence="7">
    <location>
        <position position="106"/>
    </location>
    <ligand>
        <name>Zn(2+)</name>
        <dbReference type="ChEBI" id="CHEBI:29105"/>
    </ligand>
</feature>
<dbReference type="PANTHER" id="PTHR33202:SF6">
    <property type="entry name" value="ZINC UPTAKE REGULATION PROTEIN"/>
    <property type="match status" value="1"/>
</dbReference>
<comment type="similarity">
    <text evidence="1">Belongs to the Fur family.</text>
</comment>
<feature type="binding site" evidence="7">
    <location>
        <position position="103"/>
    </location>
    <ligand>
        <name>Zn(2+)</name>
        <dbReference type="ChEBI" id="CHEBI:29105"/>
    </ligand>
</feature>
<dbReference type="InterPro" id="IPR043135">
    <property type="entry name" value="Fur_C"/>
</dbReference>
<comment type="cofactor">
    <cofactor evidence="8">
        <name>Mn(2+)</name>
        <dbReference type="ChEBI" id="CHEBI:29035"/>
    </cofactor>
    <cofactor evidence="8">
        <name>Fe(2+)</name>
        <dbReference type="ChEBI" id="CHEBI:29033"/>
    </cofactor>
    <text evidence="8">Binds 1 Mn(2+) or Fe(2+) ion per subunit.</text>
</comment>
<dbReference type="CDD" id="cd07153">
    <property type="entry name" value="Fur_like"/>
    <property type="match status" value="1"/>
</dbReference>
<dbReference type="AlphaFoldDB" id="A0A2X3FL17"/>
<sequence>MDKTPSQEMLAHAEKLCAQRGVRLTPQRLEVLRLMSLQQGAISAYDLLDLLREKEPQAKPPTVYRALEFLLEQGFVHKVESTNSYVLCHLFDQPTHSSAMFICDRCGVVKEEAAEGVEDIMHTLAARMGVCPAPQCDRSSRALRGLRGSRSLQHPRTLPARSYYSAQKESPLSGCRSGKKG</sequence>
<gene>
    <name evidence="10" type="primary">zur</name>
    <name evidence="10" type="ORF">NCTC13465_05165</name>
</gene>
<evidence type="ECO:0000256" key="8">
    <source>
        <dbReference type="PIRSR" id="PIRSR602481-2"/>
    </source>
</evidence>
<dbReference type="GO" id="GO:0045892">
    <property type="term" value="P:negative regulation of DNA-templated transcription"/>
    <property type="evidence" value="ECO:0007669"/>
    <property type="project" value="TreeGrafter"/>
</dbReference>
<dbReference type="Pfam" id="PF01475">
    <property type="entry name" value="FUR"/>
    <property type="match status" value="1"/>
</dbReference>
<dbReference type="GO" id="GO:0008270">
    <property type="term" value="F:zinc ion binding"/>
    <property type="evidence" value="ECO:0007669"/>
    <property type="project" value="TreeGrafter"/>
</dbReference>
<keyword evidence="2" id="KW-0678">Repressor</keyword>
<accession>A0A2X3FL17</accession>
<dbReference type="GO" id="GO:0003700">
    <property type="term" value="F:DNA-binding transcription factor activity"/>
    <property type="evidence" value="ECO:0007669"/>
    <property type="project" value="InterPro"/>
</dbReference>
<evidence type="ECO:0000256" key="5">
    <source>
        <dbReference type="ARBA" id="ARBA00023125"/>
    </source>
</evidence>
<protein>
    <submittedName>
        <fullName evidence="10">Zinc uptake transcriptional repressor</fullName>
    </submittedName>
</protein>
<dbReference type="Proteomes" id="UP000251721">
    <property type="component" value="Unassembled WGS sequence"/>
</dbReference>
<dbReference type="Gene3D" id="3.30.1490.190">
    <property type="match status" value="1"/>
</dbReference>
<dbReference type="EMBL" id="UAWQ01000019">
    <property type="protein sequence ID" value="SQC48951.1"/>
    <property type="molecule type" value="Genomic_DNA"/>
</dbReference>
<evidence type="ECO:0000313" key="10">
    <source>
        <dbReference type="EMBL" id="SQC48951.1"/>
    </source>
</evidence>
<keyword evidence="6" id="KW-0804">Transcription</keyword>
<comment type="cofactor">
    <cofactor evidence="7">
        <name>Zn(2+)</name>
        <dbReference type="ChEBI" id="CHEBI:29105"/>
    </cofactor>
    <text evidence="7">Binds 1 zinc ion per subunit.</text>
</comment>
<evidence type="ECO:0000256" key="6">
    <source>
        <dbReference type="ARBA" id="ARBA00023163"/>
    </source>
</evidence>
<dbReference type="NCBIfam" id="NF008646">
    <property type="entry name" value="PRK11639.1"/>
    <property type="match status" value="1"/>
</dbReference>
<dbReference type="FunFam" id="1.10.10.10:FF:000137">
    <property type="entry name" value="Zinc uptake transcriptional repressor"/>
    <property type="match status" value="1"/>
</dbReference>
<evidence type="ECO:0000256" key="4">
    <source>
        <dbReference type="ARBA" id="ARBA00023015"/>
    </source>
</evidence>
<evidence type="ECO:0000256" key="9">
    <source>
        <dbReference type="SAM" id="MobiDB-lite"/>
    </source>
</evidence>
<dbReference type="GO" id="GO:0000976">
    <property type="term" value="F:transcription cis-regulatory region binding"/>
    <property type="evidence" value="ECO:0007669"/>
    <property type="project" value="TreeGrafter"/>
</dbReference>
<evidence type="ECO:0000313" key="11">
    <source>
        <dbReference type="Proteomes" id="UP000251721"/>
    </source>
</evidence>
<proteinExistence type="inferred from homology"/>
<evidence type="ECO:0000256" key="1">
    <source>
        <dbReference type="ARBA" id="ARBA00007957"/>
    </source>
</evidence>
<dbReference type="PANTHER" id="PTHR33202">
    <property type="entry name" value="ZINC UPTAKE REGULATION PROTEIN"/>
    <property type="match status" value="1"/>
</dbReference>
<dbReference type="GO" id="GO:1900376">
    <property type="term" value="P:regulation of secondary metabolite biosynthetic process"/>
    <property type="evidence" value="ECO:0007669"/>
    <property type="project" value="TreeGrafter"/>
</dbReference>
<keyword evidence="8" id="KW-0408">Iron</keyword>
<feature type="binding site" evidence="8">
    <location>
        <position position="118"/>
    </location>
    <ligand>
        <name>Fe cation</name>
        <dbReference type="ChEBI" id="CHEBI:24875"/>
    </ligand>
</feature>
<dbReference type="InterPro" id="IPR036388">
    <property type="entry name" value="WH-like_DNA-bd_sf"/>
</dbReference>
<dbReference type="InterPro" id="IPR002481">
    <property type="entry name" value="FUR"/>
</dbReference>
<dbReference type="GO" id="GO:0005829">
    <property type="term" value="C:cytosol"/>
    <property type="evidence" value="ECO:0007669"/>
    <property type="project" value="TreeGrafter"/>
</dbReference>
<keyword evidence="3 7" id="KW-0862">Zinc</keyword>
<dbReference type="InterPro" id="IPR036390">
    <property type="entry name" value="WH_DNA-bd_sf"/>
</dbReference>
<dbReference type="Gene3D" id="1.10.10.10">
    <property type="entry name" value="Winged helix-like DNA-binding domain superfamily/Winged helix DNA-binding domain"/>
    <property type="match status" value="1"/>
</dbReference>
<name>A0A2X3FL17_KLEPN</name>
<reference evidence="10 11" key="1">
    <citation type="submission" date="2018-06" db="EMBL/GenBank/DDBJ databases">
        <authorList>
            <consortium name="Pathogen Informatics"/>
            <person name="Doyle S."/>
        </authorList>
    </citation>
    <scope>NUCLEOTIDE SEQUENCE [LARGE SCALE GENOMIC DNA]</scope>
    <source>
        <strain evidence="10 11">NCTC13465</strain>
    </source>
</reference>
<keyword evidence="7" id="KW-0479">Metal-binding</keyword>